<accession>A0A091DT09</accession>
<sequence>MATTAGLTKHTKLLWDRIGEVRGFAPQEQLAMLLLTVSKDKPSLKFVKKRVGTHIRAKRKHKELRDVLAARKD</sequence>
<evidence type="ECO:0000256" key="6">
    <source>
        <dbReference type="ARBA" id="ARBA00035226"/>
    </source>
</evidence>
<keyword evidence="9" id="KW-1185">Reference proteome</keyword>
<keyword evidence="3 8" id="KW-0689">Ribosomal protein</keyword>
<dbReference type="GO" id="GO:0003735">
    <property type="term" value="F:structural constituent of ribosome"/>
    <property type="evidence" value="ECO:0007669"/>
    <property type="project" value="InterPro"/>
</dbReference>
<proteinExistence type="inferred from homology"/>
<dbReference type="InterPro" id="IPR038097">
    <property type="entry name" value="Ribosomal_eL36_sf"/>
</dbReference>
<dbReference type="EMBL" id="KN121850">
    <property type="protein sequence ID" value="KFO35259.1"/>
    <property type="molecule type" value="Genomic_DNA"/>
</dbReference>
<evidence type="ECO:0000256" key="1">
    <source>
        <dbReference type="ARBA" id="ARBA00006509"/>
    </source>
</evidence>
<dbReference type="PANTHER" id="PTHR10114">
    <property type="entry name" value="60S RIBOSOMAL PROTEIN L36"/>
    <property type="match status" value="1"/>
</dbReference>
<dbReference type="Proteomes" id="UP000028990">
    <property type="component" value="Unassembled WGS sequence"/>
</dbReference>
<dbReference type="Gene3D" id="1.10.10.1760">
    <property type="entry name" value="60S ribosomal protein L36"/>
    <property type="match status" value="1"/>
</dbReference>
<dbReference type="AlphaFoldDB" id="A0A091DT09"/>
<evidence type="ECO:0000256" key="3">
    <source>
        <dbReference type="ARBA" id="ARBA00022980"/>
    </source>
</evidence>
<dbReference type="GO" id="GO:1990904">
    <property type="term" value="C:ribonucleoprotein complex"/>
    <property type="evidence" value="ECO:0007669"/>
    <property type="project" value="UniProtKB-KW"/>
</dbReference>
<gene>
    <name evidence="8" type="ORF">H920_03394</name>
</gene>
<comment type="function">
    <text evidence="5">Component of the large ribosomal subunit. The ribosome is a large ribonucleoprotein complex responsible for the synthesis of proteins in the cell.</text>
</comment>
<evidence type="ECO:0000313" key="8">
    <source>
        <dbReference type="EMBL" id="KFO35259.1"/>
    </source>
</evidence>
<name>A0A091DT09_FUKDA</name>
<dbReference type="GO" id="GO:0005840">
    <property type="term" value="C:ribosome"/>
    <property type="evidence" value="ECO:0007669"/>
    <property type="project" value="UniProtKB-KW"/>
</dbReference>
<evidence type="ECO:0000256" key="5">
    <source>
        <dbReference type="ARBA" id="ARBA00034092"/>
    </source>
</evidence>
<dbReference type="Pfam" id="PF01158">
    <property type="entry name" value="Ribosomal_L36e"/>
    <property type="match status" value="1"/>
</dbReference>
<comment type="subunit">
    <text evidence="2">Component of the large ribosomal subunit.</text>
</comment>
<evidence type="ECO:0000256" key="7">
    <source>
        <dbReference type="ARBA" id="ARBA00035331"/>
    </source>
</evidence>
<organism evidence="8 9">
    <name type="scientific">Fukomys damarensis</name>
    <name type="common">Damaraland mole rat</name>
    <name type="synonym">Cryptomys damarensis</name>
    <dbReference type="NCBI Taxonomy" id="885580"/>
    <lineage>
        <taxon>Eukaryota</taxon>
        <taxon>Metazoa</taxon>
        <taxon>Chordata</taxon>
        <taxon>Craniata</taxon>
        <taxon>Vertebrata</taxon>
        <taxon>Euteleostomi</taxon>
        <taxon>Mammalia</taxon>
        <taxon>Eutheria</taxon>
        <taxon>Euarchontoglires</taxon>
        <taxon>Glires</taxon>
        <taxon>Rodentia</taxon>
        <taxon>Hystricomorpha</taxon>
        <taxon>Bathyergidae</taxon>
        <taxon>Fukomys</taxon>
    </lineage>
</organism>
<evidence type="ECO:0000256" key="4">
    <source>
        <dbReference type="ARBA" id="ARBA00023274"/>
    </source>
</evidence>
<comment type="similarity">
    <text evidence="1">Belongs to the eukaryotic ribosomal protein eL36 family.</text>
</comment>
<keyword evidence="4" id="KW-0687">Ribonucleoprotein</keyword>
<evidence type="ECO:0000256" key="2">
    <source>
        <dbReference type="ARBA" id="ARBA00011133"/>
    </source>
</evidence>
<reference evidence="8 9" key="1">
    <citation type="submission" date="2013-11" db="EMBL/GenBank/DDBJ databases">
        <title>The Damaraland mole rat (Fukomys damarensis) genome and evolution of African mole rats.</title>
        <authorList>
            <person name="Gladyshev V.N."/>
            <person name="Fang X."/>
        </authorList>
    </citation>
    <scope>NUCLEOTIDE SEQUENCE [LARGE SCALE GENOMIC DNA]</scope>
    <source>
        <tissue evidence="8">Liver</tissue>
    </source>
</reference>
<dbReference type="GO" id="GO:0006412">
    <property type="term" value="P:translation"/>
    <property type="evidence" value="ECO:0007669"/>
    <property type="project" value="InterPro"/>
</dbReference>
<evidence type="ECO:0000313" key="9">
    <source>
        <dbReference type="Proteomes" id="UP000028990"/>
    </source>
</evidence>
<dbReference type="InterPro" id="IPR000509">
    <property type="entry name" value="Ribosomal_eL36"/>
</dbReference>
<protein>
    <recommendedName>
        <fullName evidence="6">Large ribosomal subunit protein eL36</fullName>
    </recommendedName>
    <alternativeName>
        <fullName evidence="7">60S ribosomal protein L36</fullName>
    </alternativeName>
</protein>